<feature type="transmembrane region" description="Helical" evidence="1">
    <location>
        <begin position="274"/>
        <end position="295"/>
    </location>
</feature>
<name>A0ABU3NJF8_9CHLR</name>
<feature type="transmembrane region" description="Helical" evidence="1">
    <location>
        <begin position="39"/>
        <end position="59"/>
    </location>
</feature>
<evidence type="ECO:0000313" key="2">
    <source>
        <dbReference type="EMBL" id="MDT8896993.1"/>
    </source>
</evidence>
<dbReference type="Proteomes" id="UP001254165">
    <property type="component" value="Unassembled WGS sequence"/>
</dbReference>
<protein>
    <recommendedName>
        <fullName evidence="4">Glycosyltransferase RgtA/B/C/D-like domain-containing protein</fullName>
    </recommendedName>
</protein>
<feature type="transmembrane region" description="Helical" evidence="1">
    <location>
        <begin position="189"/>
        <end position="206"/>
    </location>
</feature>
<keyword evidence="1" id="KW-1133">Transmembrane helix</keyword>
<evidence type="ECO:0008006" key="4">
    <source>
        <dbReference type="Google" id="ProtNLM"/>
    </source>
</evidence>
<evidence type="ECO:0000256" key="1">
    <source>
        <dbReference type="SAM" id="Phobius"/>
    </source>
</evidence>
<gene>
    <name evidence="2" type="ORF">QYE77_01855</name>
</gene>
<reference evidence="2 3" key="1">
    <citation type="submission" date="2023-07" db="EMBL/GenBank/DDBJ databases">
        <title>Novel species of Thermanaerothrix with wide hydrolytic capabilities.</title>
        <authorList>
            <person name="Zayulina K.S."/>
            <person name="Podosokorskaya O.A."/>
            <person name="Elcheninov A.G."/>
        </authorList>
    </citation>
    <scope>NUCLEOTIDE SEQUENCE [LARGE SCALE GENOMIC DNA]</scope>
    <source>
        <strain evidence="2 3">4228-RoL</strain>
    </source>
</reference>
<keyword evidence="1" id="KW-0472">Membrane</keyword>
<keyword evidence="1" id="KW-0812">Transmembrane</keyword>
<keyword evidence="3" id="KW-1185">Reference proteome</keyword>
<organism evidence="2 3">
    <name type="scientific">Thermanaerothrix solaris</name>
    <dbReference type="NCBI Taxonomy" id="3058434"/>
    <lineage>
        <taxon>Bacteria</taxon>
        <taxon>Bacillati</taxon>
        <taxon>Chloroflexota</taxon>
        <taxon>Anaerolineae</taxon>
        <taxon>Anaerolineales</taxon>
        <taxon>Anaerolineaceae</taxon>
        <taxon>Thermanaerothrix</taxon>
    </lineage>
</organism>
<comment type="caution">
    <text evidence="2">The sequence shown here is derived from an EMBL/GenBank/DDBJ whole genome shotgun (WGS) entry which is preliminary data.</text>
</comment>
<accession>A0ABU3NJF8</accession>
<sequence>MTFALIHQWAGLNGIVLFVGMVIAITWSLIYRQALTASLLPLTSLMVSLLSFAAASLHFLARPHIFTFLYLAIWFGMLENLRLRRPLPFWQPLLLMLIWVNTHGAFISGFACFMAYWAEFFGEYLKHRKDIPFFRSQLAKFSGLGILLFVTSLINPVGIRLWKTSIEYVTNRYLISHTQEYLPPNFQSLTTWPFLIMILLSLWLAMSQRQPIPMAHRFLGVGWTALALMSARNIPLYALIMTPILSMQIKRFLTGTRWENREKQFISLQTKIRLPIWATIGSLIIICLILTSPWFKERNQFDPNVFPIEATNWIIASSPQGNMMNYFPWGGYLLFRLWPEYRVFIDGQTDFYGEDLTRTYEKILTLDEGWKFWLDKYQINWVIFPQDSRLIMALRQDPGWECLYEDHLATICLRHHTARPQSMEKR</sequence>
<proteinExistence type="predicted"/>
<feature type="transmembrane region" description="Helical" evidence="1">
    <location>
        <begin position="65"/>
        <end position="81"/>
    </location>
</feature>
<evidence type="ECO:0000313" key="3">
    <source>
        <dbReference type="Proteomes" id="UP001254165"/>
    </source>
</evidence>
<dbReference type="EMBL" id="JAUHMF010000001">
    <property type="protein sequence ID" value="MDT8896993.1"/>
    <property type="molecule type" value="Genomic_DNA"/>
</dbReference>
<feature type="transmembrane region" description="Helical" evidence="1">
    <location>
        <begin position="93"/>
        <end position="118"/>
    </location>
</feature>
<dbReference type="RefSeq" id="WP_315623643.1">
    <property type="nucleotide sequence ID" value="NZ_JAUHMF010000001.1"/>
</dbReference>
<feature type="transmembrane region" description="Helical" evidence="1">
    <location>
        <begin position="138"/>
        <end position="162"/>
    </location>
</feature>
<feature type="transmembrane region" description="Helical" evidence="1">
    <location>
        <begin position="6"/>
        <end position="27"/>
    </location>
</feature>